<dbReference type="PANTHER" id="PTHR31268">
    <property type="match status" value="1"/>
</dbReference>
<evidence type="ECO:0000313" key="3">
    <source>
        <dbReference type="Proteomes" id="UP001225316"/>
    </source>
</evidence>
<evidence type="ECO:0000313" key="2">
    <source>
        <dbReference type="EMBL" id="MDQ8208266.1"/>
    </source>
</evidence>
<dbReference type="InterPro" id="IPR017853">
    <property type="entry name" value="GH"/>
</dbReference>
<comment type="caution">
    <text evidence="2">The sequence shown here is derived from an EMBL/GenBank/DDBJ whole genome shotgun (WGS) entry which is preliminary data.</text>
</comment>
<dbReference type="RefSeq" id="WP_308950774.1">
    <property type="nucleotide sequence ID" value="NZ_JARXHW010000027.1"/>
</dbReference>
<keyword evidence="3" id="KW-1185">Reference proteome</keyword>
<dbReference type="PANTHER" id="PTHR31268:SF32">
    <property type="entry name" value="GALACTINOL--SUCROSE GALACTOSYLTRANSFERASE 2-RELATED"/>
    <property type="match status" value="1"/>
</dbReference>
<gene>
    <name evidence="2" type="ORF">QEH52_12150</name>
</gene>
<reference evidence="2 3" key="1">
    <citation type="submission" date="2023-04" db="EMBL/GenBank/DDBJ databases">
        <title>A novel bacteria isolated from coastal sediment.</title>
        <authorList>
            <person name="Liu X.-J."/>
            <person name="Du Z.-J."/>
        </authorList>
    </citation>
    <scope>NUCLEOTIDE SEQUENCE [LARGE SCALE GENOMIC DNA]</scope>
    <source>
        <strain evidence="2 3">SDUM461003</strain>
    </source>
</reference>
<dbReference type="EMBL" id="JARXHW010000027">
    <property type="protein sequence ID" value="MDQ8208266.1"/>
    <property type="molecule type" value="Genomic_DNA"/>
</dbReference>
<dbReference type="SUPFAM" id="SSF51445">
    <property type="entry name" value="(Trans)glycosidases"/>
    <property type="match status" value="1"/>
</dbReference>
<accession>A0ABU1AW05</accession>
<name>A0ABU1AW05_9BACT</name>
<evidence type="ECO:0000256" key="1">
    <source>
        <dbReference type="ARBA" id="ARBA00023277"/>
    </source>
</evidence>
<keyword evidence="1" id="KW-0119">Carbohydrate metabolism</keyword>
<organism evidence="2 3">
    <name type="scientific">Thalassobacterium maritimum</name>
    <dbReference type="NCBI Taxonomy" id="3041265"/>
    <lineage>
        <taxon>Bacteria</taxon>
        <taxon>Pseudomonadati</taxon>
        <taxon>Verrucomicrobiota</taxon>
        <taxon>Opitutia</taxon>
        <taxon>Puniceicoccales</taxon>
        <taxon>Coraliomargaritaceae</taxon>
        <taxon>Thalassobacterium</taxon>
    </lineage>
</organism>
<dbReference type="Proteomes" id="UP001225316">
    <property type="component" value="Unassembled WGS sequence"/>
</dbReference>
<dbReference type="Pfam" id="PF05691">
    <property type="entry name" value="Raffinose_syn"/>
    <property type="match status" value="2"/>
</dbReference>
<protein>
    <submittedName>
        <fullName evidence="2">Sip1-related alpha-galactosidase</fullName>
    </submittedName>
</protein>
<sequence length="698" mass="77655">MNPTPNRLMQPKQLLRYSRLLALALLATCLRAEPILLSGDSTGMLTETLEDAQPDDAGFVLSREVVLPPFEQGAHYRPFTRRGGPGGSIARGNRVEAVAFDSMASLQNYQPSKTRKAHNHLQEGQFILLQLSEQRYLVLLPMSSVKSYGQFFVEDEKLLLKSGNFGSRAIDGEIPLLCWAYGSSPYAATKVLWEQVFASGYVAAQPRETKAYPEEPYGYLGWCSWEHYKTKISEAIITDAFHTIEESGAPIRWVMVDDGYLDEQKRMLKSFGVDPKKFPNGWGPIAALKDANKIKWMGIWRNFGGYMNGVAANHTMADLKPYLTKMKNPRMVLPDNTAEASQAFYDKMVGDTKDNGFDFIKVDFHFRTFEHYIGTKDPVQAMRQNNEALENATHAMGIPLLNCIAQPNINSLQTKYSALTRSSPDYNQKDKDKNKSNTYQSFANHLWMSQTVWGDLDMFHTHDERDVKPMAIARAISGGPVYISDEPSKIQPEVLIPFAYEDGKLLRTAAPATLLPESFFIHPFRDDNVFRVVAPMENGVAAIALFNFTESGQTLSSGFTAKDYSHAGELLANASPWAVPAEGLLVYDRETQTVSDLGDAYSTEVPNFDAKLFLLYPKTRGWAVIGRADKYLPAAAVDVQSVSDTEIRFTLQESGPLLIWSEQGAPTLAGASFEPLGNGLYLAKLPVASGARAITVRR</sequence>
<dbReference type="InterPro" id="IPR008811">
    <property type="entry name" value="Glycosyl_hydrolases_36"/>
</dbReference>
<dbReference type="InterPro" id="IPR013785">
    <property type="entry name" value="Aldolase_TIM"/>
</dbReference>
<dbReference type="Gene3D" id="3.20.20.70">
    <property type="entry name" value="Aldolase class I"/>
    <property type="match status" value="1"/>
</dbReference>
<proteinExistence type="predicted"/>